<dbReference type="WBParaSite" id="ASIM_0000789401-mRNA-1">
    <property type="protein sequence ID" value="ASIM_0000789401-mRNA-1"/>
    <property type="gene ID" value="ASIM_0000789401"/>
</dbReference>
<evidence type="ECO:0000313" key="4">
    <source>
        <dbReference type="WBParaSite" id="ASIM_0000789401-mRNA-1"/>
    </source>
</evidence>
<feature type="region of interest" description="Disordered" evidence="1">
    <location>
        <begin position="24"/>
        <end position="113"/>
    </location>
</feature>
<reference evidence="4" key="1">
    <citation type="submission" date="2017-02" db="UniProtKB">
        <authorList>
            <consortium name="WormBaseParasite"/>
        </authorList>
    </citation>
    <scope>IDENTIFICATION</scope>
</reference>
<proteinExistence type="predicted"/>
<feature type="compositionally biased region" description="Basic and acidic residues" evidence="1">
    <location>
        <begin position="32"/>
        <end position="45"/>
    </location>
</feature>
<feature type="compositionally biased region" description="Low complexity" evidence="1">
    <location>
        <begin position="70"/>
        <end position="98"/>
    </location>
</feature>
<name>A0A0M3JJS3_ANISI</name>
<feature type="compositionally biased region" description="Basic and acidic residues" evidence="1">
    <location>
        <begin position="102"/>
        <end position="111"/>
    </location>
</feature>
<reference evidence="2 3" key="2">
    <citation type="submission" date="2018-11" db="EMBL/GenBank/DDBJ databases">
        <authorList>
            <consortium name="Pathogen Informatics"/>
        </authorList>
    </citation>
    <scope>NUCLEOTIDE SEQUENCE [LARGE SCALE GENOMIC DNA]</scope>
</reference>
<evidence type="ECO:0000313" key="3">
    <source>
        <dbReference type="Proteomes" id="UP000267096"/>
    </source>
</evidence>
<dbReference type="Proteomes" id="UP000267096">
    <property type="component" value="Unassembled WGS sequence"/>
</dbReference>
<keyword evidence="3" id="KW-1185">Reference proteome</keyword>
<protein>
    <submittedName>
        <fullName evidence="2 4">Uncharacterized protein</fullName>
    </submittedName>
</protein>
<evidence type="ECO:0000256" key="1">
    <source>
        <dbReference type="SAM" id="MobiDB-lite"/>
    </source>
</evidence>
<organism evidence="4">
    <name type="scientific">Anisakis simplex</name>
    <name type="common">Herring worm</name>
    <dbReference type="NCBI Taxonomy" id="6269"/>
    <lineage>
        <taxon>Eukaryota</taxon>
        <taxon>Metazoa</taxon>
        <taxon>Ecdysozoa</taxon>
        <taxon>Nematoda</taxon>
        <taxon>Chromadorea</taxon>
        <taxon>Rhabditida</taxon>
        <taxon>Spirurina</taxon>
        <taxon>Ascaridomorpha</taxon>
        <taxon>Ascaridoidea</taxon>
        <taxon>Anisakidae</taxon>
        <taxon>Anisakis</taxon>
        <taxon>Anisakis simplex complex</taxon>
    </lineage>
</organism>
<gene>
    <name evidence="2" type="ORF">ASIM_LOCUS7654</name>
</gene>
<sequence length="149" mass="16228">MITAVSANSVPSFYRQSYYHANTTNSGSSHQRYNERSHHQHDLDAHSTASSDSENQSPCLMDGAFEGDLDSSGQSDLSFTGNSPRAPSSAANNSRVSSQIHDGGHGDDGYNRRHNAAANSATMYRTSTPLKQTKLTGEFLLLLQLDYSR</sequence>
<dbReference type="AlphaFoldDB" id="A0A0M3JJS3"/>
<dbReference type="EMBL" id="UYRR01018996">
    <property type="protein sequence ID" value="VDK29696.1"/>
    <property type="molecule type" value="Genomic_DNA"/>
</dbReference>
<feature type="compositionally biased region" description="Polar residues" evidence="1">
    <location>
        <begin position="47"/>
        <end position="58"/>
    </location>
</feature>
<accession>A0A0M3JJS3</accession>
<evidence type="ECO:0000313" key="2">
    <source>
        <dbReference type="EMBL" id="VDK29696.1"/>
    </source>
</evidence>